<feature type="domain" description="HD-GYP" evidence="1">
    <location>
        <begin position="134"/>
        <end position="330"/>
    </location>
</feature>
<dbReference type="Pfam" id="PF11871">
    <property type="entry name" value="DUF3391"/>
    <property type="match status" value="1"/>
</dbReference>
<keyword evidence="3" id="KW-1185">Reference proteome</keyword>
<dbReference type="KEGG" id="osg:BST96_19390"/>
<dbReference type="CDD" id="cd00077">
    <property type="entry name" value="HDc"/>
    <property type="match status" value="1"/>
</dbReference>
<sequence>MQENVKTPMPVSGLKVGMYVCELDRPWLETPFILQGFKITSIEEIDTIAEHCEFVYIEGSEDAWLDAEERSAATTPKAKVKTYTNSATNKQEFSKASSIHETARGLTRSFMDDVRLGQGINIQEVKASVSDCVSSILRNPDAMMWMSKIRKKDEYTSEHSLNVGLLAITFGRHLGASEEDLNKLGLAGMLHDVGKMRTPNDILNKEGQLSAEEFNVIKDHAVHGRDILMAHKNVYHGAVDVAYSHHEALDGTGYPRKIKASGITDFTRIITLCDVYDAITSDRIYKQGRSSLDALKIMYQNKGTKFDHKLVGEFISCIGLYPPGSIVELKNGQVGIVISTNYRHRHLPKVLLLRDENKMPKPESVLDLERYAKSQDQSVMIKTVIPNGSHGIRIESYIQKGLTID</sequence>
<accession>A0A1X9NP46</accession>
<dbReference type="Proteomes" id="UP000193450">
    <property type="component" value="Chromosome"/>
</dbReference>
<dbReference type="PROSITE" id="PS51832">
    <property type="entry name" value="HD_GYP"/>
    <property type="match status" value="1"/>
</dbReference>
<dbReference type="STRING" id="716816.BST96_19390"/>
<dbReference type="SMART" id="SM00471">
    <property type="entry name" value="HDc"/>
    <property type="match status" value="1"/>
</dbReference>
<dbReference type="SUPFAM" id="SSF109604">
    <property type="entry name" value="HD-domain/PDEase-like"/>
    <property type="match status" value="1"/>
</dbReference>
<evidence type="ECO:0000313" key="2">
    <source>
        <dbReference type="EMBL" id="ARN76507.1"/>
    </source>
</evidence>
<dbReference type="PANTHER" id="PTHR43155:SF2">
    <property type="entry name" value="CYCLIC DI-GMP PHOSPHODIESTERASE PA4108"/>
    <property type="match status" value="1"/>
</dbReference>
<organism evidence="2 3">
    <name type="scientific">Oceanicoccus sagamiensis</name>
    <dbReference type="NCBI Taxonomy" id="716816"/>
    <lineage>
        <taxon>Bacteria</taxon>
        <taxon>Pseudomonadati</taxon>
        <taxon>Pseudomonadota</taxon>
        <taxon>Gammaproteobacteria</taxon>
        <taxon>Cellvibrionales</taxon>
        <taxon>Spongiibacteraceae</taxon>
        <taxon>Oceanicoccus</taxon>
    </lineage>
</organism>
<name>A0A1X9NP46_9GAMM</name>
<proteinExistence type="predicted"/>
<dbReference type="InterPro" id="IPR037522">
    <property type="entry name" value="HD_GYP_dom"/>
</dbReference>
<evidence type="ECO:0000313" key="3">
    <source>
        <dbReference type="Proteomes" id="UP000193450"/>
    </source>
</evidence>
<gene>
    <name evidence="2" type="ORF">BST96_19390</name>
</gene>
<reference evidence="2 3" key="1">
    <citation type="submission" date="2016-11" db="EMBL/GenBank/DDBJ databases">
        <title>Trade-off between light-utilization and light-protection in marine flavobacteria.</title>
        <authorList>
            <person name="Kumagai Y."/>
        </authorList>
    </citation>
    <scope>NUCLEOTIDE SEQUENCE [LARGE SCALE GENOMIC DNA]</scope>
    <source>
        <strain evidence="2 3">NBRC 107125</strain>
    </source>
</reference>
<dbReference type="EMBL" id="CP019343">
    <property type="protein sequence ID" value="ARN76507.1"/>
    <property type="molecule type" value="Genomic_DNA"/>
</dbReference>
<dbReference type="PANTHER" id="PTHR43155">
    <property type="entry name" value="CYCLIC DI-GMP PHOSPHODIESTERASE PA4108-RELATED"/>
    <property type="match status" value="1"/>
</dbReference>
<protein>
    <submittedName>
        <fullName evidence="2">Metal-dependent phosphohydrolase</fullName>
    </submittedName>
</protein>
<dbReference type="GO" id="GO:0008081">
    <property type="term" value="F:phosphoric diester hydrolase activity"/>
    <property type="evidence" value="ECO:0007669"/>
    <property type="project" value="UniProtKB-ARBA"/>
</dbReference>
<dbReference type="InterPro" id="IPR021812">
    <property type="entry name" value="DUF3391"/>
</dbReference>
<dbReference type="Pfam" id="PF13487">
    <property type="entry name" value="HD_5"/>
    <property type="match status" value="1"/>
</dbReference>
<dbReference type="NCBIfam" id="TIGR00277">
    <property type="entry name" value="HDIG"/>
    <property type="match status" value="1"/>
</dbReference>
<dbReference type="InterPro" id="IPR003607">
    <property type="entry name" value="HD/PDEase_dom"/>
</dbReference>
<dbReference type="InterPro" id="IPR006675">
    <property type="entry name" value="HDIG_dom"/>
</dbReference>
<dbReference type="AlphaFoldDB" id="A0A1X9NP46"/>
<keyword evidence="2" id="KW-0378">Hydrolase</keyword>
<evidence type="ECO:0000259" key="1">
    <source>
        <dbReference type="PROSITE" id="PS51832"/>
    </source>
</evidence>
<dbReference type="Gene3D" id="1.10.3210.10">
    <property type="entry name" value="Hypothetical protein af1432"/>
    <property type="match status" value="1"/>
</dbReference>